<protein>
    <submittedName>
        <fullName evidence="2">Uncharacterized protein</fullName>
    </submittedName>
</protein>
<sequence>MALSTTSFNTVLDNDHNAKIMTERPPPSEPAASAANSSASSSNTPVHQPTSDAASTSLSTHLPSNPYSGHAALNGSRSANYPGYANFATNSSMPSKFYAHSNPYLTAYASYPSQHSYSSLPTTSNAILQPLNPGDNDSKTKLGTLSRDVPPTTPLPDPKTYEHWEEALKNFFSRMKMRQSLKGLENDFLVLNSDWEQKILLGALTELIQHLKAISDRMTQRRDLGDQAIEGTKSENMGTQTNLLDERKLHNVHLVNGKSGESPSNVRPLMVFTSSITQFFSVTTYGHLFRPVLPCFNTSLPSTKITKSISQFIARSRSRNNASNRAEFLHTLAERKRKITEEATAEGSTTQEAALEQGSCARTDARTIDRDKQMKYDIAKNEDGPLTRRTKAPVPLPTTADMHMATASSTSSSTLPLMDSESQPRKRRKLTTSETLDAKVDKTEGHTKMDIDEDGELAEERAMARLLGINERVQNLEEHLAIRYVPAPPRTISARIKYLEDHLVKLETEYPPWAALHFNQPRRGWPPPPRSTPVIVPPHQRSSHPDSSIPREVSSNGPAGSQAPLQPSSSKGKGKMRTSTLHKAVMDRLEVQKAMEEMKPDPG</sequence>
<organism evidence="2 3">
    <name type="scientific">Crepidotus variabilis</name>
    <dbReference type="NCBI Taxonomy" id="179855"/>
    <lineage>
        <taxon>Eukaryota</taxon>
        <taxon>Fungi</taxon>
        <taxon>Dikarya</taxon>
        <taxon>Basidiomycota</taxon>
        <taxon>Agaricomycotina</taxon>
        <taxon>Agaricomycetes</taxon>
        <taxon>Agaricomycetidae</taxon>
        <taxon>Agaricales</taxon>
        <taxon>Agaricineae</taxon>
        <taxon>Crepidotaceae</taxon>
        <taxon>Crepidotus</taxon>
    </lineage>
</organism>
<feature type="compositionally biased region" description="Polar residues" evidence="1">
    <location>
        <begin position="553"/>
        <end position="581"/>
    </location>
</feature>
<feature type="compositionally biased region" description="Low complexity" evidence="1">
    <location>
        <begin position="30"/>
        <end position="45"/>
    </location>
</feature>
<feature type="region of interest" description="Disordered" evidence="1">
    <location>
        <begin position="124"/>
        <end position="160"/>
    </location>
</feature>
<dbReference type="Proteomes" id="UP000807306">
    <property type="component" value="Unassembled WGS sequence"/>
</dbReference>
<feature type="region of interest" description="Disordered" evidence="1">
    <location>
        <begin position="1"/>
        <end position="73"/>
    </location>
</feature>
<feature type="compositionally biased region" description="Polar residues" evidence="1">
    <location>
        <begin position="1"/>
        <end position="12"/>
    </location>
</feature>
<feature type="region of interest" description="Disordered" evidence="1">
    <location>
        <begin position="406"/>
        <end position="433"/>
    </location>
</feature>
<evidence type="ECO:0000313" key="2">
    <source>
        <dbReference type="EMBL" id="KAF9523493.1"/>
    </source>
</evidence>
<dbReference type="AlphaFoldDB" id="A0A9P6E6G1"/>
<reference evidence="2" key="1">
    <citation type="submission" date="2020-11" db="EMBL/GenBank/DDBJ databases">
        <authorList>
            <consortium name="DOE Joint Genome Institute"/>
            <person name="Ahrendt S."/>
            <person name="Riley R."/>
            <person name="Andreopoulos W."/>
            <person name="Labutti K."/>
            <person name="Pangilinan J."/>
            <person name="Ruiz-Duenas F.J."/>
            <person name="Barrasa J.M."/>
            <person name="Sanchez-Garcia M."/>
            <person name="Camarero S."/>
            <person name="Miyauchi S."/>
            <person name="Serrano A."/>
            <person name="Linde D."/>
            <person name="Babiker R."/>
            <person name="Drula E."/>
            <person name="Ayuso-Fernandez I."/>
            <person name="Pacheco R."/>
            <person name="Padilla G."/>
            <person name="Ferreira P."/>
            <person name="Barriuso J."/>
            <person name="Kellner H."/>
            <person name="Castanera R."/>
            <person name="Alfaro M."/>
            <person name="Ramirez L."/>
            <person name="Pisabarro A.G."/>
            <person name="Kuo A."/>
            <person name="Tritt A."/>
            <person name="Lipzen A."/>
            <person name="He G."/>
            <person name="Yan M."/>
            <person name="Ng V."/>
            <person name="Cullen D."/>
            <person name="Martin F."/>
            <person name="Rosso M.-N."/>
            <person name="Henrissat B."/>
            <person name="Hibbett D."/>
            <person name="Martinez A.T."/>
            <person name="Grigoriev I.V."/>
        </authorList>
    </citation>
    <scope>NUCLEOTIDE SEQUENCE</scope>
    <source>
        <strain evidence="2">CBS 506.95</strain>
    </source>
</reference>
<gene>
    <name evidence="2" type="ORF">CPB83DRAFT_898718</name>
</gene>
<evidence type="ECO:0000256" key="1">
    <source>
        <dbReference type="SAM" id="MobiDB-lite"/>
    </source>
</evidence>
<evidence type="ECO:0000313" key="3">
    <source>
        <dbReference type="Proteomes" id="UP000807306"/>
    </source>
</evidence>
<comment type="caution">
    <text evidence="2">The sequence shown here is derived from an EMBL/GenBank/DDBJ whole genome shotgun (WGS) entry which is preliminary data.</text>
</comment>
<keyword evidence="3" id="KW-1185">Reference proteome</keyword>
<feature type="compositionally biased region" description="Polar residues" evidence="1">
    <location>
        <begin position="46"/>
        <end position="67"/>
    </location>
</feature>
<feature type="region of interest" description="Disordered" evidence="1">
    <location>
        <begin position="522"/>
        <end position="584"/>
    </location>
</feature>
<accession>A0A9P6E6G1</accession>
<feature type="compositionally biased region" description="Basic and acidic residues" evidence="1">
    <location>
        <begin position="13"/>
        <end position="22"/>
    </location>
</feature>
<name>A0A9P6E6G1_9AGAR</name>
<proteinExistence type="predicted"/>
<dbReference type="OrthoDB" id="5531344at2759"/>
<feature type="region of interest" description="Disordered" evidence="1">
    <location>
        <begin position="341"/>
        <end position="364"/>
    </location>
</feature>
<dbReference type="EMBL" id="MU157916">
    <property type="protein sequence ID" value="KAF9523493.1"/>
    <property type="molecule type" value="Genomic_DNA"/>
</dbReference>